<comment type="caution">
    <text evidence="2">The sequence shown here is derived from an EMBL/GenBank/DDBJ whole genome shotgun (WGS) entry which is preliminary data.</text>
</comment>
<evidence type="ECO:0000259" key="1">
    <source>
        <dbReference type="SMART" id="SM00922"/>
    </source>
</evidence>
<dbReference type="Gene3D" id="3.30.390.10">
    <property type="entry name" value="Enolase-like, N-terminal domain"/>
    <property type="match status" value="1"/>
</dbReference>
<dbReference type="Proteomes" id="UP001589755">
    <property type="component" value="Unassembled WGS sequence"/>
</dbReference>
<dbReference type="Gene3D" id="3.20.20.120">
    <property type="entry name" value="Enolase-like C-terminal domain"/>
    <property type="match status" value="1"/>
</dbReference>
<evidence type="ECO:0000313" key="3">
    <source>
        <dbReference type="Proteomes" id="UP001589755"/>
    </source>
</evidence>
<gene>
    <name evidence="2" type="ORF">ACFFJ2_07360</name>
</gene>
<keyword evidence="3" id="KW-1185">Reference proteome</keyword>
<protein>
    <submittedName>
        <fullName evidence="2">Enolase C-terminal domain-like protein</fullName>
    </submittedName>
</protein>
<dbReference type="EMBL" id="JBHLXD010000009">
    <property type="protein sequence ID" value="MFC0208215.1"/>
    <property type="molecule type" value="Genomic_DNA"/>
</dbReference>
<evidence type="ECO:0000313" key="2">
    <source>
        <dbReference type="EMBL" id="MFC0208215.1"/>
    </source>
</evidence>
<sequence>MASLPRISIVEAAAFERQVPFRFAFRFGAAEVKAAAQAFLRVRIADETGREAIGWSAEMMMPKWFDKDPGLSPEENTQQLRTALRMAAQAMMAAGSGSAFALHAGVEPAHRTACAQAGLNGLIASFGLALVDRAVIDALARLEGVPAQRLVNGNRLGIDTTTAPDLAGFDLDSFLAGLTLPASLAVRHTVGLGDALSADESASRLDDGLPETLEDAIAAYGHRLFKLKIAGDVKKDVARLTRIAAVLDRLQPDYRATLDGNEQYEDEAHVLELLDAIEAEPALARLRERILFLEQPIARARALARPVTRLAARIAVEIDESDADMEAFVVARRLGYTGISSKSCKGFYRALLNRARVARWNGQAGEAHCFMSAEDLTTQAGIAIQQDLVLAGLIGAEHVERNGHHFVDGMAGAPAEEMRAYLAAHGDLYRNVGGRARLAIREGSLSLASIAAAPGLGSAVEPDWSAMQPLF</sequence>
<dbReference type="RefSeq" id="WP_261521461.1">
    <property type="nucleotide sequence ID" value="NZ_JAODNW010000018.1"/>
</dbReference>
<feature type="domain" description="Mandelate racemase/muconate lactonizing enzyme C-terminal" evidence="1">
    <location>
        <begin position="210"/>
        <end position="314"/>
    </location>
</feature>
<dbReference type="SMART" id="SM00922">
    <property type="entry name" value="MR_MLE"/>
    <property type="match status" value="1"/>
</dbReference>
<name>A0ABV6D6G2_9HYPH</name>
<reference evidence="2 3" key="1">
    <citation type="submission" date="2024-09" db="EMBL/GenBank/DDBJ databases">
        <authorList>
            <person name="Sun Q."/>
            <person name="Mori K."/>
        </authorList>
    </citation>
    <scope>NUCLEOTIDE SEQUENCE [LARGE SCALE GENOMIC DNA]</scope>
    <source>
        <strain evidence="2 3">CCM 8543</strain>
    </source>
</reference>
<dbReference type="InterPro" id="IPR029065">
    <property type="entry name" value="Enolase_C-like"/>
</dbReference>
<dbReference type="SUPFAM" id="SSF51604">
    <property type="entry name" value="Enolase C-terminal domain-like"/>
    <property type="match status" value="1"/>
</dbReference>
<accession>A0ABV6D6G2</accession>
<dbReference type="InterPro" id="IPR036849">
    <property type="entry name" value="Enolase-like_C_sf"/>
</dbReference>
<dbReference type="InterPro" id="IPR029017">
    <property type="entry name" value="Enolase-like_N"/>
</dbReference>
<dbReference type="InterPro" id="IPR013342">
    <property type="entry name" value="Mandelate_racemase_C"/>
</dbReference>
<proteinExistence type="predicted"/>
<organism evidence="2 3">
    <name type="scientific">Chelativorans intermedius</name>
    <dbReference type="NCBI Taxonomy" id="515947"/>
    <lineage>
        <taxon>Bacteria</taxon>
        <taxon>Pseudomonadati</taxon>
        <taxon>Pseudomonadota</taxon>
        <taxon>Alphaproteobacteria</taxon>
        <taxon>Hyphomicrobiales</taxon>
        <taxon>Phyllobacteriaceae</taxon>
        <taxon>Chelativorans</taxon>
    </lineage>
</organism>
<dbReference type="Pfam" id="PF13378">
    <property type="entry name" value="MR_MLE_C"/>
    <property type="match status" value="1"/>
</dbReference>